<proteinExistence type="predicted"/>
<evidence type="ECO:0000313" key="2">
    <source>
        <dbReference type="EMBL" id="PSX05465.1"/>
    </source>
</evidence>
<dbReference type="RefSeq" id="WP_045083568.1">
    <property type="nucleotide sequence ID" value="NZ_JZSX01000030.1"/>
</dbReference>
<keyword evidence="1" id="KW-0732">Signal</keyword>
<name>A0A855S888_PHOAN</name>
<dbReference type="Proteomes" id="UP000241440">
    <property type="component" value="Unassembled WGS sequence"/>
</dbReference>
<sequence length="354" mass="39261">MKRLLLMWLAIGAMYAFSPLSANAAEIEGRIKGENLEWINASTISSNLAPSIWYTPINLPYADQFVPGGPNTITEQIITLQSGGGMQINLPIELAGMQYEVLSNNNVEDISGGSSTSDAQTGNKRVTVIGEGVANKRITLNQFEIPFTHYRPLIKNIDKRIWLNAFQEANAPTGRYMGTLNVRVPYDYYRNSTRIRNTLDFRIDVVLEYSPALLTSVDVFGADVIEPRYYGYPETLVSGSTEYTITAKGIFPNGVLVGLRPISEFYQLKPMKDSEVDIGIPYSVKCTSGCDKNDFITDGFPDIDNINNRARITTNSGGTKAEARLNVSFKDKKLSELNNDTYVGRFVLIFEAGI</sequence>
<comment type="caution">
    <text evidence="2">The sequence shown here is derived from an EMBL/GenBank/DDBJ whole genome shotgun (WGS) entry which is preliminary data.</text>
</comment>
<protein>
    <recommendedName>
        <fullName evidence="4">Fimbrial protein</fullName>
    </recommendedName>
</protein>
<dbReference type="EMBL" id="PYOY01000011">
    <property type="protein sequence ID" value="PSX05465.1"/>
    <property type="molecule type" value="Genomic_DNA"/>
</dbReference>
<reference evidence="2 3" key="1">
    <citation type="submission" date="2018-01" db="EMBL/GenBank/DDBJ databases">
        <title>Whole genome sequencing of Histamine producing bacteria.</title>
        <authorList>
            <person name="Butler K."/>
        </authorList>
    </citation>
    <scope>NUCLEOTIDE SEQUENCE [LARGE SCALE GENOMIC DNA]</scope>
    <source>
        <strain evidence="2 3">A2-1</strain>
    </source>
</reference>
<dbReference type="AlphaFoldDB" id="A0A855S888"/>
<evidence type="ECO:0008006" key="4">
    <source>
        <dbReference type="Google" id="ProtNLM"/>
    </source>
</evidence>
<organism evidence="2 3">
    <name type="scientific">Photobacterium angustum</name>
    <dbReference type="NCBI Taxonomy" id="661"/>
    <lineage>
        <taxon>Bacteria</taxon>
        <taxon>Pseudomonadati</taxon>
        <taxon>Pseudomonadota</taxon>
        <taxon>Gammaproteobacteria</taxon>
        <taxon>Vibrionales</taxon>
        <taxon>Vibrionaceae</taxon>
        <taxon>Photobacterium</taxon>
    </lineage>
</organism>
<feature type="signal peptide" evidence="1">
    <location>
        <begin position="1"/>
        <end position="24"/>
    </location>
</feature>
<feature type="chain" id="PRO_5032925995" description="Fimbrial protein" evidence="1">
    <location>
        <begin position="25"/>
        <end position="354"/>
    </location>
</feature>
<accession>A0A855S888</accession>
<evidence type="ECO:0000256" key="1">
    <source>
        <dbReference type="SAM" id="SignalP"/>
    </source>
</evidence>
<gene>
    <name evidence="2" type="ORF">C0W41_17650</name>
</gene>
<dbReference type="GeneID" id="61229777"/>
<evidence type="ECO:0000313" key="3">
    <source>
        <dbReference type="Proteomes" id="UP000241440"/>
    </source>
</evidence>